<dbReference type="AlphaFoldDB" id="A0A0E9Q0D7"/>
<accession>A0A0E9Q0D7</accession>
<organism evidence="1">
    <name type="scientific">Anguilla anguilla</name>
    <name type="common">European freshwater eel</name>
    <name type="synonym">Muraena anguilla</name>
    <dbReference type="NCBI Taxonomy" id="7936"/>
    <lineage>
        <taxon>Eukaryota</taxon>
        <taxon>Metazoa</taxon>
        <taxon>Chordata</taxon>
        <taxon>Craniata</taxon>
        <taxon>Vertebrata</taxon>
        <taxon>Euteleostomi</taxon>
        <taxon>Actinopterygii</taxon>
        <taxon>Neopterygii</taxon>
        <taxon>Teleostei</taxon>
        <taxon>Anguilliformes</taxon>
        <taxon>Anguillidae</taxon>
        <taxon>Anguilla</taxon>
    </lineage>
</organism>
<sequence>MYMFIYLVGGHSLSLRLWQAEMNSAAIGAVDPSPNRTAHFFFFLI</sequence>
<reference evidence="1" key="2">
    <citation type="journal article" date="2015" name="Fish Shellfish Immunol.">
        <title>Early steps in the European eel (Anguilla anguilla)-Vibrio vulnificus interaction in the gills: Role of the RtxA13 toxin.</title>
        <authorList>
            <person name="Callol A."/>
            <person name="Pajuelo D."/>
            <person name="Ebbesson L."/>
            <person name="Teles M."/>
            <person name="MacKenzie S."/>
            <person name="Amaro C."/>
        </authorList>
    </citation>
    <scope>NUCLEOTIDE SEQUENCE</scope>
</reference>
<reference evidence="1" key="1">
    <citation type="submission" date="2014-11" db="EMBL/GenBank/DDBJ databases">
        <authorList>
            <person name="Amaro Gonzalez C."/>
        </authorList>
    </citation>
    <scope>NUCLEOTIDE SEQUENCE</scope>
</reference>
<protein>
    <submittedName>
        <fullName evidence="1">Uncharacterized protein</fullName>
    </submittedName>
</protein>
<evidence type="ECO:0000313" key="1">
    <source>
        <dbReference type="EMBL" id="JAH09598.1"/>
    </source>
</evidence>
<dbReference type="EMBL" id="GBXM01098979">
    <property type="protein sequence ID" value="JAH09598.1"/>
    <property type="molecule type" value="Transcribed_RNA"/>
</dbReference>
<proteinExistence type="predicted"/>
<name>A0A0E9Q0D7_ANGAN</name>